<feature type="transmembrane region" description="Helical" evidence="12">
    <location>
        <begin position="400"/>
        <end position="420"/>
    </location>
</feature>
<feature type="transmembrane region" description="Helical" evidence="12">
    <location>
        <begin position="302"/>
        <end position="322"/>
    </location>
</feature>
<feature type="transmembrane region" description="Helical" evidence="12">
    <location>
        <begin position="119"/>
        <end position="143"/>
    </location>
</feature>
<dbReference type="PANTHER" id="PTHR30074">
    <property type="entry name" value="FORMATE DEHYDROGENASE, NITRATE-INDUCIBLE, CYTOCHROME B556 FDN SUBUNIT"/>
    <property type="match status" value="1"/>
</dbReference>
<feature type="transmembrane region" description="Helical" evidence="12">
    <location>
        <begin position="342"/>
        <end position="366"/>
    </location>
</feature>
<feature type="transmembrane region" description="Helical" evidence="12">
    <location>
        <begin position="9"/>
        <end position="27"/>
    </location>
</feature>
<dbReference type="PANTHER" id="PTHR30074:SF4">
    <property type="entry name" value="NI_FE-HYDROGENASE 2 B-TYPE CYTOCHROME SUBUNIT-RELATED"/>
    <property type="match status" value="1"/>
</dbReference>
<comment type="caution">
    <text evidence="14">The sequence shown here is derived from an EMBL/GenBank/DDBJ whole genome shotgun (WGS) entry which is preliminary data.</text>
</comment>
<evidence type="ECO:0000256" key="4">
    <source>
        <dbReference type="ARBA" id="ARBA00022475"/>
    </source>
</evidence>
<keyword evidence="8" id="KW-0249">Electron transport</keyword>
<dbReference type="GO" id="GO:0005886">
    <property type="term" value="C:plasma membrane"/>
    <property type="evidence" value="ECO:0007669"/>
    <property type="project" value="UniProtKB-SubCell"/>
</dbReference>
<keyword evidence="4" id="KW-1003">Cell membrane</keyword>
<dbReference type="Gene3D" id="3.90.10.10">
    <property type="entry name" value="Cytochrome C3"/>
    <property type="match status" value="2"/>
</dbReference>
<dbReference type="GO" id="GO:0046872">
    <property type="term" value="F:metal ion binding"/>
    <property type="evidence" value="ECO:0007669"/>
    <property type="project" value="UniProtKB-KW"/>
</dbReference>
<keyword evidence="6 12" id="KW-0812">Transmembrane</keyword>
<dbReference type="SUPFAM" id="SSF48695">
    <property type="entry name" value="Multiheme cytochromes"/>
    <property type="match status" value="1"/>
</dbReference>
<accession>A0A3A4NVE4</accession>
<evidence type="ECO:0000259" key="13">
    <source>
        <dbReference type="Pfam" id="PF02085"/>
    </source>
</evidence>
<evidence type="ECO:0000256" key="8">
    <source>
        <dbReference type="ARBA" id="ARBA00022982"/>
    </source>
</evidence>
<dbReference type="GO" id="GO:0009061">
    <property type="term" value="P:anaerobic respiration"/>
    <property type="evidence" value="ECO:0007669"/>
    <property type="project" value="TreeGrafter"/>
</dbReference>
<keyword evidence="5" id="KW-0349">Heme</keyword>
<reference evidence="14 15" key="1">
    <citation type="journal article" date="2017" name="ISME J.">
        <title>Energy and carbon metabolisms in a deep terrestrial subsurface fluid microbial community.</title>
        <authorList>
            <person name="Momper L."/>
            <person name="Jungbluth S.P."/>
            <person name="Lee M.D."/>
            <person name="Amend J.P."/>
        </authorList>
    </citation>
    <scope>NUCLEOTIDE SEQUENCE [LARGE SCALE GENOMIC DNA]</scope>
    <source>
        <strain evidence="14">SURF_5</strain>
    </source>
</reference>
<feature type="transmembrane region" description="Helical" evidence="12">
    <location>
        <begin position="276"/>
        <end position="295"/>
    </location>
</feature>
<keyword evidence="10" id="KW-0408">Iron</keyword>
<dbReference type="InterPro" id="IPR020942">
    <property type="entry name" value="Cyt_c_III_dom"/>
</dbReference>
<proteinExistence type="inferred from homology"/>
<evidence type="ECO:0000256" key="9">
    <source>
        <dbReference type="ARBA" id="ARBA00022989"/>
    </source>
</evidence>
<dbReference type="InterPro" id="IPR036280">
    <property type="entry name" value="Multihaem_cyt_sf"/>
</dbReference>
<evidence type="ECO:0000256" key="2">
    <source>
        <dbReference type="ARBA" id="ARBA00008929"/>
    </source>
</evidence>
<evidence type="ECO:0000256" key="5">
    <source>
        <dbReference type="ARBA" id="ARBA00022617"/>
    </source>
</evidence>
<evidence type="ECO:0000256" key="7">
    <source>
        <dbReference type="ARBA" id="ARBA00022723"/>
    </source>
</evidence>
<organism evidence="14 15">
    <name type="scientific">Abyssobacteria bacterium (strain SURF_5)</name>
    <dbReference type="NCBI Taxonomy" id="2093360"/>
    <lineage>
        <taxon>Bacteria</taxon>
        <taxon>Pseudomonadati</taxon>
        <taxon>Candidatus Hydrogenedentota</taxon>
        <taxon>Candidatus Abyssobacteria</taxon>
    </lineage>
</organism>
<dbReference type="Pfam" id="PF02085">
    <property type="entry name" value="Cytochrom_CIII"/>
    <property type="match status" value="1"/>
</dbReference>
<comment type="similarity">
    <text evidence="2">Belongs to the NrfD family.</text>
</comment>
<feature type="transmembrane region" description="Helical" evidence="12">
    <location>
        <begin position="155"/>
        <end position="175"/>
    </location>
</feature>
<keyword evidence="7" id="KW-0479">Metal-binding</keyword>
<evidence type="ECO:0000256" key="6">
    <source>
        <dbReference type="ARBA" id="ARBA00022692"/>
    </source>
</evidence>
<evidence type="ECO:0000256" key="11">
    <source>
        <dbReference type="ARBA" id="ARBA00023136"/>
    </source>
</evidence>
<keyword evidence="9 12" id="KW-1133">Transmembrane helix</keyword>
<dbReference type="InterPro" id="IPR005614">
    <property type="entry name" value="NrfD-like"/>
</dbReference>
<dbReference type="CDD" id="cd08168">
    <property type="entry name" value="Cytochrom_C3"/>
    <property type="match status" value="2"/>
</dbReference>
<comment type="subcellular location">
    <subcellularLocation>
        <location evidence="1">Cell membrane</location>
        <topology evidence="1">Multi-pass membrane protein</topology>
    </subcellularLocation>
</comment>
<feature type="transmembrane region" description="Helical" evidence="12">
    <location>
        <begin position="82"/>
        <end position="107"/>
    </location>
</feature>
<evidence type="ECO:0000256" key="1">
    <source>
        <dbReference type="ARBA" id="ARBA00004651"/>
    </source>
</evidence>
<protein>
    <submittedName>
        <fullName evidence="14">Ni/Fe-hydrogenase cytochrome b subunit</fullName>
    </submittedName>
</protein>
<evidence type="ECO:0000256" key="10">
    <source>
        <dbReference type="ARBA" id="ARBA00023004"/>
    </source>
</evidence>
<dbReference type="GO" id="GO:0020037">
    <property type="term" value="F:heme binding"/>
    <property type="evidence" value="ECO:0007669"/>
    <property type="project" value="InterPro"/>
</dbReference>
<dbReference type="GO" id="GO:0009055">
    <property type="term" value="F:electron transfer activity"/>
    <property type="evidence" value="ECO:0007669"/>
    <property type="project" value="InterPro"/>
</dbReference>
<evidence type="ECO:0000256" key="12">
    <source>
        <dbReference type="SAM" id="Phobius"/>
    </source>
</evidence>
<dbReference type="AlphaFoldDB" id="A0A3A4NVE4"/>
<keyword evidence="3" id="KW-0813">Transport</keyword>
<evidence type="ECO:0000313" key="15">
    <source>
        <dbReference type="Proteomes" id="UP000265882"/>
    </source>
</evidence>
<feature type="transmembrane region" description="Helical" evidence="12">
    <location>
        <begin position="238"/>
        <end position="256"/>
    </location>
</feature>
<dbReference type="EMBL" id="QZKU01000035">
    <property type="protein sequence ID" value="RJP24423.1"/>
    <property type="molecule type" value="Genomic_DNA"/>
</dbReference>
<feature type="domain" description="Class III cytochrome C" evidence="13">
    <location>
        <begin position="478"/>
        <end position="567"/>
    </location>
</feature>
<keyword evidence="11 12" id="KW-0472">Membrane</keyword>
<name>A0A3A4NVE4_ABYX5</name>
<feature type="transmembrane region" description="Helical" evidence="12">
    <location>
        <begin position="195"/>
        <end position="217"/>
    </location>
</feature>
<dbReference type="InterPro" id="IPR051817">
    <property type="entry name" value="FDH_cytochrome_b556_subunit"/>
</dbReference>
<gene>
    <name evidence="14" type="ORF">C4520_04125</name>
</gene>
<dbReference type="Pfam" id="PF03916">
    <property type="entry name" value="NrfD"/>
    <property type="match status" value="1"/>
</dbReference>
<feature type="transmembrane region" description="Helical" evidence="12">
    <location>
        <begin position="42"/>
        <end position="70"/>
    </location>
</feature>
<evidence type="ECO:0000313" key="14">
    <source>
        <dbReference type="EMBL" id="RJP24423.1"/>
    </source>
</evidence>
<dbReference type="Proteomes" id="UP000265882">
    <property type="component" value="Unassembled WGS sequence"/>
</dbReference>
<evidence type="ECO:0000256" key="3">
    <source>
        <dbReference type="ARBA" id="ARBA00022448"/>
    </source>
</evidence>
<sequence>MIRVRFVKGILWFLVGLAAAVTIFRFLKGLGTVTALTDTTPWGLWIGFDVLGGVALAAGGFVIAATVYIFHLKKYEPILRPAVLTACLGYAAVVGGLMFDIGIPWNIWRPMFFWQEHSALFEVAWCVMLYFTVLQLEFLPVILEKFKHPLSQTAYKILKFFTLPLVILGIMLSTLHQSSLGTLFLIMPHRLHPLWYSPIIPLHFFVSAIGLGLTMVITESLVSSWIYKKHLEKDLLSGLAKAAAIVLWAYAAIKVADLAATGKLHYLFAGTWESNLFLFELLISAILPAALFSSAKARQSTGGLAAGAGLAVFGFVLNRIAVSGLATISATQTDYFPSWTEFAISIGIVSAAGLAFFFLVENFYVYDEPRAEKRDKYEIVSPDPVGGIRLHWSSLADARLYSLLFVVALALGIALMPNIVTGVTPERIEVEKARRVDAFRSKSDASPLYLYALYNPDEHDNPEAGEVAEMLLIDGDRNNKFVLFDHGTHEKNNGGPESCGMCHHMNKPLDKATSCYECHTDMFLTTDTFQHEYHREKLKEQGGCVKCHKDPAEPKTRETATACGECHKNMRVPNSFVKVEEADQTGIAPGYMNVMHKLCIECHKQKQEEKVELAPDLARCAACHQGLDESMLMVVEPYPQPQSMSLLTQR</sequence>